<name>A0AC34FF03_9BILA</name>
<evidence type="ECO:0000313" key="1">
    <source>
        <dbReference type="Proteomes" id="UP000887579"/>
    </source>
</evidence>
<accession>A0AC34FF03</accession>
<proteinExistence type="predicted"/>
<evidence type="ECO:0000313" key="2">
    <source>
        <dbReference type="WBParaSite" id="ES5_v2.g15803.t1"/>
    </source>
</evidence>
<protein>
    <submittedName>
        <fullName evidence="2">Choline/carnitine acyltransferase domain-containing protein</fullName>
    </submittedName>
</protein>
<dbReference type="Proteomes" id="UP000887579">
    <property type="component" value="Unplaced"/>
</dbReference>
<sequence length="648" mass="73137">MLRNHAFARSVHSSMIISHRSFSSYSSDEYQFLQKSVIPTYHFQKSLRRLPIPKLEDSARRYLNAAKAVVSDAEFNESEAAVKELLHKDGPDLQKELLAYDKKNKHTSYISEPWFDMYLKSRLPCPINFNPFMMFAPEKDASYNDQLSRATNFAISCARFKKALDAEILAPEVFHMNPKKSDTDFFRTVCRLLPSNLSWFGAVAFKAFPLDMSQYTSLFGGNRIPARNKDILHNCKNPKHFMVMSKGNIYSVDLFDEQGNILPPDDVHASLAEILKSSTAPDTNRCIGSLTTLERDSWADIRNQLITDPKNRASFRSIDDALFVLCLDDLKTEDHGRLVQSLLCGDDGRNRWFDKCFQLIVDGNGQATVNFEHSWGDGVAVLRLMEETLRDTSTHHFVKPNQTVTGNPKVQKLEFEINDSLKNKIKKAQEDHIDRCKDLQFATVEYTNMTRDTIKSYKLSPDSVMQLAIQLAFYKVYNGFVPTYESCSTAAFKKGRTECIRSSTIATRDTVLAIEGKKPGNIKDLIKQSSDVHYELVKEASMGQGFDRHLLGIKMTAERLGRPIPALYSDKTYNYMGQFVLSTSTLSTDTIVFGGFGPVVPNGFGIGYNVAGSKMGAVISSYQSKRDAAKFAKAIAESLDTIHYHLKN</sequence>
<organism evidence="1 2">
    <name type="scientific">Panagrolaimus sp. ES5</name>
    <dbReference type="NCBI Taxonomy" id="591445"/>
    <lineage>
        <taxon>Eukaryota</taxon>
        <taxon>Metazoa</taxon>
        <taxon>Ecdysozoa</taxon>
        <taxon>Nematoda</taxon>
        <taxon>Chromadorea</taxon>
        <taxon>Rhabditida</taxon>
        <taxon>Tylenchina</taxon>
        <taxon>Panagrolaimomorpha</taxon>
        <taxon>Panagrolaimoidea</taxon>
        <taxon>Panagrolaimidae</taxon>
        <taxon>Panagrolaimus</taxon>
    </lineage>
</organism>
<dbReference type="WBParaSite" id="ES5_v2.g15803.t1">
    <property type="protein sequence ID" value="ES5_v2.g15803.t1"/>
    <property type="gene ID" value="ES5_v2.g15803"/>
</dbReference>
<reference evidence="2" key="1">
    <citation type="submission" date="2022-11" db="UniProtKB">
        <authorList>
            <consortium name="WormBaseParasite"/>
        </authorList>
    </citation>
    <scope>IDENTIFICATION</scope>
</reference>